<keyword evidence="3" id="KW-1185">Reference proteome</keyword>
<reference evidence="4" key="1">
    <citation type="submission" date="2017-02" db="UniProtKB">
        <authorList>
            <consortium name="WormBaseParasite"/>
        </authorList>
    </citation>
    <scope>IDENTIFICATION</scope>
</reference>
<evidence type="ECO:0000313" key="4">
    <source>
        <dbReference type="WBParaSite" id="TTAC_0000950201-mRNA-1"/>
    </source>
</evidence>
<proteinExistence type="predicted"/>
<feature type="compositionally biased region" description="Polar residues" evidence="1">
    <location>
        <begin position="1"/>
        <end position="21"/>
    </location>
</feature>
<dbReference type="AlphaFoldDB" id="A0A0R3X7H7"/>
<feature type="region of interest" description="Disordered" evidence="1">
    <location>
        <begin position="1"/>
        <end position="41"/>
    </location>
</feature>
<gene>
    <name evidence="2" type="ORF">TTAC_LOCUS9487</name>
</gene>
<dbReference type="EMBL" id="UYWX01020845">
    <property type="protein sequence ID" value="VDM34302.1"/>
    <property type="molecule type" value="Genomic_DNA"/>
</dbReference>
<name>A0A0R3X7H7_HYDTA</name>
<evidence type="ECO:0000313" key="3">
    <source>
        <dbReference type="Proteomes" id="UP000274429"/>
    </source>
</evidence>
<organism evidence="4">
    <name type="scientific">Hydatigena taeniaeformis</name>
    <name type="common">Feline tapeworm</name>
    <name type="synonym">Taenia taeniaeformis</name>
    <dbReference type="NCBI Taxonomy" id="6205"/>
    <lineage>
        <taxon>Eukaryota</taxon>
        <taxon>Metazoa</taxon>
        <taxon>Spiralia</taxon>
        <taxon>Lophotrochozoa</taxon>
        <taxon>Platyhelminthes</taxon>
        <taxon>Cestoda</taxon>
        <taxon>Eucestoda</taxon>
        <taxon>Cyclophyllidea</taxon>
        <taxon>Taeniidae</taxon>
        <taxon>Hydatigera</taxon>
    </lineage>
</organism>
<feature type="compositionally biased region" description="Pro residues" evidence="1">
    <location>
        <begin position="24"/>
        <end position="37"/>
    </location>
</feature>
<dbReference type="WBParaSite" id="TTAC_0000950201-mRNA-1">
    <property type="protein sequence ID" value="TTAC_0000950201-mRNA-1"/>
    <property type="gene ID" value="TTAC_0000950201"/>
</dbReference>
<evidence type="ECO:0000313" key="2">
    <source>
        <dbReference type="EMBL" id="VDM34302.1"/>
    </source>
</evidence>
<reference evidence="2 3" key="2">
    <citation type="submission" date="2018-11" db="EMBL/GenBank/DDBJ databases">
        <authorList>
            <consortium name="Pathogen Informatics"/>
        </authorList>
    </citation>
    <scope>NUCLEOTIDE SEQUENCE [LARGE SCALE GENOMIC DNA]</scope>
</reference>
<evidence type="ECO:0000256" key="1">
    <source>
        <dbReference type="SAM" id="MobiDB-lite"/>
    </source>
</evidence>
<sequence>MTRDVTTLPSPQQQPWSSLHLHSSPPPPPPPPPPSPPAILSGSLLQHSVIPTYTHLLLQQERGSPTLLPTYLPTYQPTVTPPFPPSRTSCQQQWRLAGVSQLPTGVASISRTKCDVENRS</sequence>
<protein>
    <submittedName>
        <fullName evidence="4">CTNNB1 binding N-teminal domain-containing protein</fullName>
    </submittedName>
</protein>
<accession>A0A0R3X7H7</accession>
<dbReference type="Proteomes" id="UP000274429">
    <property type="component" value="Unassembled WGS sequence"/>
</dbReference>